<dbReference type="GO" id="GO:0009051">
    <property type="term" value="P:pentose-phosphate shunt, oxidative branch"/>
    <property type="evidence" value="ECO:0007669"/>
    <property type="project" value="TreeGrafter"/>
</dbReference>
<comment type="caution">
    <text evidence="7">Lacks conserved residue(s) required for the propagation of feature annotation.</text>
</comment>
<keyword evidence="4 7" id="KW-0521">NADP</keyword>
<dbReference type="EC" id="1.1.1.49" evidence="7"/>
<reference key="1">
    <citation type="submission" date="2010-11" db="EMBL/GenBank/DDBJ databases">
        <title>The complete genome of Paludibacter propionicigenes DSM 17365.</title>
        <authorList>
            <consortium name="US DOE Joint Genome Institute (JGI-PGF)"/>
            <person name="Lucas S."/>
            <person name="Copeland A."/>
            <person name="Lapidus A."/>
            <person name="Bruce D."/>
            <person name="Goodwin L."/>
            <person name="Pitluck S."/>
            <person name="Kyrpides N."/>
            <person name="Mavromatis K."/>
            <person name="Ivanova N."/>
            <person name="Munk A.C."/>
            <person name="Brettin T."/>
            <person name="Detter J.C."/>
            <person name="Han C."/>
            <person name="Tapia R."/>
            <person name="Land M."/>
            <person name="Hauser L."/>
            <person name="Markowitz V."/>
            <person name="Cheng J.-F."/>
            <person name="Hugenholtz P."/>
            <person name="Woyke T."/>
            <person name="Wu D."/>
            <person name="Gronow S."/>
            <person name="Wellnitz S."/>
            <person name="Brambilla E."/>
            <person name="Klenk H.-P."/>
            <person name="Eisen J.A."/>
        </authorList>
    </citation>
    <scope>NUCLEOTIDE SEQUENCE</scope>
    <source>
        <strain>WB4</strain>
    </source>
</reference>
<dbReference type="HOGENOM" id="CLU_013524_5_0_10"/>
<evidence type="ECO:0000256" key="3">
    <source>
        <dbReference type="ARBA" id="ARBA00022526"/>
    </source>
</evidence>
<dbReference type="InterPro" id="IPR036291">
    <property type="entry name" value="NAD(P)-bd_dom_sf"/>
</dbReference>
<keyword evidence="5 7" id="KW-0560">Oxidoreductase</keyword>
<evidence type="ECO:0000256" key="5">
    <source>
        <dbReference type="ARBA" id="ARBA00023002"/>
    </source>
</evidence>
<dbReference type="Gene3D" id="3.30.360.10">
    <property type="entry name" value="Dihydrodipicolinate Reductase, domain 2"/>
    <property type="match status" value="1"/>
</dbReference>
<feature type="domain" description="Glucose-6-phosphate dehydrogenase C-terminal" evidence="9">
    <location>
        <begin position="206"/>
        <end position="504"/>
    </location>
</feature>
<dbReference type="HAMAP" id="MF_00966">
    <property type="entry name" value="G6PD"/>
    <property type="match status" value="1"/>
</dbReference>
<dbReference type="GO" id="GO:0006006">
    <property type="term" value="P:glucose metabolic process"/>
    <property type="evidence" value="ECO:0007669"/>
    <property type="project" value="UniProtKB-KW"/>
</dbReference>
<dbReference type="Pfam" id="PF02781">
    <property type="entry name" value="G6PD_C"/>
    <property type="match status" value="1"/>
</dbReference>
<feature type="binding site" evidence="7">
    <location>
        <position position="57"/>
    </location>
    <ligand>
        <name>NADP(+)</name>
        <dbReference type="ChEBI" id="CHEBI:58349"/>
    </ligand>
</feature>
<dbReference type="NCBIfam" id="TIGR00871">
    <property type="entry name" value="zwf"/>
    <property type="match status" value="1"/>
</dbReference>
<dbReference type="SUPFAM" id="SSF55347">
    <property type="entry name" value="Glyceraldehyde-3-phosphate dehydrogenase-like, C-terminal domain"/>
    <property type="match status" value="1"/>
</dbReference>
<feature type="binding site" evidence="7">
    <location>
        <position position="199"/>
    </location>
    <ligand>
        <name>substrate</name>
    </ligand>
</feature>
<comment type="pathway">
    <text evidence="1 7">Carbohydrate degradation; pentose phosphate pathway; D-ribulose 5-phosphate from D-glucose 6-phosphate (oxidative stage): step 1/3.</text>
</comment>
<keyword evidence="6 7" id="KW-0119">Carbohydrate metabolism</keyword>
<feature type="domain" description="Glucose-6-phosphate dehydrogenase NAD-binding" evidence="8">
    <location>
        <begin position="20"/>
        <end position="204"/>
    </location>
</feature>
<dbReference type="SUPFAM" id="SSF51735">
    <property type="entry name" value="NAD(P)-binding Rossmann-fold domains"/>
    <property type="match status" value="1"/>
</dbReference>
<dbReference type="OrthoDB" id="9802739at2"/>
<keyword evidence="11" id="KW-1185">Reference proteome</keyword>
<evidence type="ECO:0000259" key="9">
    <source>
        <dbReference type="Pfam" id="PF02781"/>
    </source>
</evidence>
<dbReference type="GO" id="GO:0005829">
    <property type="term" value="C:cytosol"/>
    <property type="evidence" value="ECO:0007669"/>
    <property type="project" value="TreeGrafter"/>
</dbReference>
<dbReference type="InterPro" id="IPR001282">
    <property type="entry name" value="G6P_DH"/>
</dbReference>
<dbReference type="AlphaFoldDB" id="E4T6R2"/>
<dbReference type="GO" id="GO:0004345">
    <property type="term" value="F:glucose-6-phosphate dehydrogenase activity"/>
    <property type="evidence" value="ECO:0007669"/>
    <property type="project" value="UniProtKB-UniRule"/>
</dbReference>
<comment type="catalytic activity">
    <reaction evidence="7">
        <text>D-glucose 6-phosphate + NADP(+) = 6-phospho-D-glucono-1,5-lactone + NADPH + H(+)</text>
        <dbReference type="Rhea" id="RHEA:15841"/>
        <dbReference type="ChEBI" id="CHEBI:15378"/>
        <dbReference type="ChEBI" id="CHEBI:57783"/>
        <dbReference type="ChEBI" id="CHEBI:57955"/>
        <dbReference type="ChEBI" id="CHEBI:58349"/>
        <dbReference type="ChEBI" id="CHEBI:61548"/>
        <dbReference type="EC" id="1.1.1.49"/>
    </reaction>
</comment>
<dbReference type="UniPathway" id="UPA00115">
    <property type="reaction ID" value="UER00408"/>
</dbReference>
<evidence type="ECO:0000256" key="6">
    <source>
        <dbReference type="ARBA" id="ARBA00023277"/>
    </source>
</evidence>
<evidence type="ECO:0000313" key="11">
    <source>
        <dbReference type="Proteomes" id="UP000008718"/>
    </source>
</evidence>
<dbReference type="GO" id="GO:0050661">
    <property type="term" value="F:NADP binding"/>
    <property type="evidence" value="ECO:0007669"/>
    <property type="project" value="UniProtKB-UniRule"/>
</dbReference>
<feature type="binding site" evidence="7">
    <location>
        <position position="357"/>
    </location>
    <ligand>
        <name>substrate</name>
    </ligand>
</feature>
<dbReference type="InterPro" id="IPR022675">
    <property type="entry name" value="G6P_DH_C"/>
</dbReference>
<feature type="binding site" evidence="7">
    <location>
        <position position="165"/>
    </location>
    <ligand>
        <name>NADP(+)</name>
        <dbReference type="ChEBI" id="CHEBI:58349"/>
    </ligand>
</feature>
<gene>
    <name evidence="7" type="primary">zwf</name>
    <name evidence="10" type="ordered locus">Palpr_2270</name>
</gene>
<evidence type="ECO:0000256" key="1">
    <source>
        <dbReference type="ARBA" id="ARBA00004937"/>
    </source>
</evidence>
<proteinExistence type="inferred from homology"/>
<dbReference type="RefSeq" id="WP_013445775.1">
    <property type="nucleotide sequence ID" value="NC_014734.1"/>
</dbReference>
<dbReference type="EMBL" id="CP002345">
    <property type="protein sequence ID" value="ADQ80406.1"/>
    <property type="molecule type" value="Genomic_DNA"/>
</dbReference>
<evidence type="ECO:0000313" key="10">
    <source>
        <dbReference type="EMBL" id="ADQ80406.1"/>
    </source>
</evidence>
<sequence>MEEVIKKVTRKNPVESQILVIFGSNGDLAKRKLLPAIFQLYLDNLLPERFAVLGAGSMEKTEAENRTDVGASLLEFATKGATDNPEKLQLFLENVYYQKVHNETEEDFGLLKQYIDDLSARLELPQNIIYYFSIPPFLYEVVAGHLVKYGLNEEATGWKRIIIEKPFGYSYDTAIDLDKKLRNGFNEDQIYRIDHYLGKETVQNIMVTRFSNGFFEPIWNRKYIDRVEITASEKIGVGSRGGYYDTSGAMRDMIQNHLLQVLAVVAMEPPSIFDSESIRNESVKVLQSLRPIKPAEITQNVVRGQYIETLVDDVIQKGYRQEKGVAPNSKTETFVALRVFVDNWRWGDVPFYIRTGKQLPEHVTEVTIHLKPAPHQLFKQRCVAQSTNMIILRISPDAGVAVDFGMKIPGAGYKVQNVNMDFHYSDLAETKISEAYERLLLDCMIGDSTLYARADAVKASWKFVDPILQAWKTNQDIPLYFYECNTWGPKEANLLFGNKELKWRPPFKKFKTQ</sequence>
<comment type="function">
    <text evidence="7">Catalyzes the oxidation of glucose 6-phosphate to 6-phosphogluconolactone.</text>
</comment>
<feature type="active site" description="Proton acceptor" evidence="7">
    <location>
        <position position="257"/>
    </location>
</feature>
<dbReference type="Gene3D" id="3.40.50.720">
    <property type="entry name" value="NAD(P)-binding Rossmann-like Domain"/>
    <property type="match status" value="1"/>
</dbReference>
<keyword evidence="3 7" id="KW-0313">Glucose metabolism</keyword>
<feature type="binding site" evidence="7">
    <location>
        <position position="252"/>
    </location>
    <ligand>
        <name>substrate</name>
    </ligand>
</feature>
<dbReference type="InterPro" id="IPR022674">
    <property type="entry name" value="G6P_DH_NAD-bd"/>
</dbReference>
<dbReference type="KEGG" id="ppn:Palpr_2270"/>
<organism evidence="10 11">
    <name type="scientific">Paludibacter propionicigenes (strain DSM 17365 / JCM 13257 / WB4)</name>
    <dbReference type="NCBI Taxonomy" id="694427"/>
    <lineage>
        <taxon>Bacteria</taxon>
        <taxon>Pseudomonadati</taxon>
        <taxon>Bacteroidota</taxon>
        <taxon>Bacteroidia</taxon>
        <taxon>Bacteroidales</taxon>
        <taxon>Paludibacteraceae</taxon>
        <taxon>Paludibacter</taxon>
    </lineage>
</organism>
<protein>
    <recommendedName>
        <fullName evidence="7">Glucose-6-phosphate 1-dehydrogenase</fullName>
        <shortName evidence="7">G6PD</shortName>
        <ecNumber evidence="7">1.1.1.49</ecNumber>
    </recommendedName>
</protein>
<dbReference type="eggNOG" id="COG0364">
    <property type="taxonomic scope" value="Bacteria"/>
</dbReference>
<dbReference type="STRING" id="694427.Palpr_2270"/>
<dbReference type="PANTHER" id="PTHR23429">
    <property type="entry name" value="GLUCOSE-6-PHOSPHATE 1-DEHYDROGENASE G6PD"/>
    <property type="match status" value="1"/>
</dbReference>
<dbReference type="InterPro" id="IPR019796">
    <property type="entry name" value="G6P_DH_AS"/>
</dbReference>
<dbReference type="Pfam" id="PF00479">
    <property type="entry name" value="G6PD_N"/>
    <property type="match status" value="1"/>
</dbReference>
<comment type="similarity">
    <text evidence="2 7">Belongs to the glucose-6-phosphate dehydrogenase family.</text>
</comment>
<accession>E4T6R2</accession>
<evidence type="ECO:0000259" key="8">
    <source>
        <dbReference type="Pfam" id="PF00479"/>
    </source>
</evidence>
<feature type="binding site" evidence="7">
    <location>
        <position position="195"/>
    </location>
    <ligand>
        <name>substrate</name>
    </ligand>
</feature>
<dbReference type="PIRSF" id="PIRSF000110">
    <property type="entry name" value="G6PD"/>
    <property type="match status" value="1"/>
</dbReference>
<feature type="binding site" evidence="7">
    <location>
        <position position="233"/>
    </location>
    <ligand>
        <name>substrate</name>
    </ligand>
</feature>
<dbReference type="PANTHER" id="PTHR23429:SF0">
    <property type="entry name" value="GLUCOSE-6-PHOSPHATE 1-DEHYDROGENASE"/>
    <property type="match status" value="1"/>
</dbReference>
<reference evidence="10 11" key="2">
    <citation type="journal article" date="2011" name="Stand. Genomic Sci.">
        <title>Complete genome sequence of Paludibacter propionicigenes type strain (WB4).</title>
        <authorList>
            <person name="Gronow S."/>
            <person name="Munk C."/>
            <person name="Lapidus A."/>
            <person name="Nolan M."/>
            <person name="Lucas S."/>
            <person name="Hammon N."/>
            <person name="Deshpande S."/>
            <person name="Cheng J.F."/>
            <person name="Tapia R."/>
            <person name="Han C."/>
            <person name="Goodwin L."/>
            <person name="Pitluck S."/>
            <person name="Liolios K."/>
            <person name="Ivanova N."/>
            <person name="Mavromatis K."/>
            <person name="Mikhailova N."/>
            <person name="Pati A."/>
            <person name="Chen A."/>
            <person name="Palaniappan K."/>
            <person name="Land M."/>
            <person name="Hauser L."/>
            <person name="Chang Y.J."/>
            <person name="Jeffries C.D."/>
            <person name="Brambilla E."/>
            <person name="Rohde M."/>
            <person name="Goker M."/>
            <person name="Detter J.C."/>
            <person name="Woyke T."/>
            <person name="Bristow J."/>
            <person name="Eisen J.A."/>
            <person name="Markowitz V."/>
            <person name="Hugenholtz P."/>
            <person name="Kyrpides N.C."/>
            <person name="Klenk H.P."/>
        </authorList>
    </citation>
    <scope>NUCLEOTIDE SEQUENCE [LARGE SCALE GENOMIC DNA]</scope>
    <source>
        <strain evidence="11">DSM 17365 / JCM 13257 / WB4</strain>
    </source>
</reference>
<evidence type="ECO:0000256" key="2">
    <source>
        <dbReference type="ARBA" id="ARBA00009975"/>
    </source>
</evidence>
<name>E4T6R2_PALPW</name>
<dbReference type="Proteomes" id="UP000008718">
    <property type="component" value="Chromosome"/>
</dbReference>
<dbReference type="PROSITE" id="PS00069">
    <property type="entry name" value="G6P_DEHYDROGENASE"/>
    <property type="match status" value="1"/>
</dbReference>
<evidence type="ECO:0000256" key="7">
    <source>
        <dbReference type="HAMAP-Rule" id="MF_00966"/>
    </source>
</evidence>
<dbReference type="PRINTS" id="PR00079">
    <property type="entry name" value="G6PDHDRGNASE"/>
</dbReference>
<evidence type="ECO:0000256" key="4">
    <source>
        <dbReference type="ARBA" id="ARBA00022857"/>
    </source>
</evidence>